<gene>
    <name evidence="2" type="ORF">O181_117422</name>
</gene>
<comment type="caution">
    <text evidence="2">The sequence shown here is derived from an EMBL/GenBank/DDBJ whole genome shotgun (WGS) entry which is preliminary data.</text>
</comment>
<dbReference type="Proteomes" id="UP000765509">
    <property type="component" value="Unassembled WGS sequence"/>
</dbReference>
<dbReference type="EMBL" id="AVOT02101204">
    <property type="protein sequence ID" value="MBW0577707.1"/>
    <property type="molecule type" value="Genomic_DNA"/>
</dbReference>
<evidence type="ECO:0000313" key="2">
    <source>
        <dbReference type="EMBL" id="MBW0577707.1"/>
    </source>
</evidence>
<accession>A0A9Q3KB76</accession>
<organism evidence="2 3">
    <name type="scientific">Austropuccinia psidii MF-1</name>
    <dbReference type="NCBI Taxonomy" id="1389203"/>
    <lineage>
        <taxon>Eukaryota</taxon>
        <taxon>Fungi</taxon>
        <taxon>Dikarya</taxon>
        <taxon>Basidiomycota</taxon>
        <taxon>Pucciniomycotina</taxon>
        <taxon>Pucciniomycetes</taxon>
        <taxon>Pucciniales</taxon>
        <taxon>Sphaerophragmiaceae</taxon>
        <taxon>Austropuccinia</taxon>
    </lineage>
</organism>
<sequence length="212" mass="24259">MPSTRFGASYNPSSSSQKGHIHDYGRIILKLIKLFYLQKELTPPQEASVDIYKSSQKAYSNALQHKEYQILADLWKNCMNSYLTVRNVLGYPNTCNLFNGWNPLMEKKNMMLLTSEWRENNPSPPKNSPSGQKQKFQREKAATSSEQGHRKGTSHRNLQPGLEDCKDSTGCHGKCISDSQNNDGIENKEEARFKYHKLFLTFFVPSQSCMNL</sequence>
<protein>
    <submittedName>
        <fullName evidence="2">Uncharacterized protein</fullName>
    </submittedName>
</protein>
<reference evidence="2" key="1">
    <citation type="submission" date="2021-03" db="EMBL/GenBank/DDBJ databases">
        <title>Draft genome sequence of rust myrtle Austropuccinia psidii MF-1, a brazilian biotype.</title>
        <authorList>
            <person name="Quecine M.C."/>
            <person name="Pachon D.M.R."/>
            <person name="Bonatelli M.L."/>
            <person name="Correr F.H."/>
            <person name="Franceschini L.M."/>
            <person name="Leite T.F."/>
            <person name="Margarido G.R.A."/>
            <person name="Almeida C.A."/>
            <person name="Ferrarezi J.A."/>
            <person name="Labate C.A."/>
        </authorList>
    </citation>
    <scope>NUCLEOTIDE SEQUENCE</scope>
    <source>
        <strain evidence="2">MF-1</strain>
    </source>
</reference>
<evidence type="ECO:0000256" key="1">
    <source>
        <dbReference type="SAM" id="MobiDB-lite"/>
    </source>
</evidence>
<evidence type="ECO:0000313" key="3">
    <source>
        <dbReference type="Proteomes" id="UP000765509"/>
    </source>
</evidence>
<dbReference type="AlphaFoldDB" id="A0A9Q3KB76"/>
<keyword evidence="3" id="KW-1185">Reference proteome</keyword>
<name>A0A9Q3KB76_9BASI</name>
<proteinExistence type="predicted"/>
<feature type="region of interest" description="Disordered" evidence="1">
    <location>
        <begin position="117"/>
        <end position="161"/>
    </location>
</feature>